<proteinExistence type="predicted"/>
<dbReference type="GO" id="GO:0003677">
    <property type="term" value="F:DNA binding"/>
    <property type="evidence" value="ECO:0007669"/>
    <property type="project" value="UniProtKB-KW"/>
</dbReference>
<dbReference type="InterPro" id="IPR047057">
    <property type="entry name" value="MerR_fam"/>
</dbReference>
<feature type="domain" description="HTH merR-type" evidence="2">
    <location>
        <begin position="4"/>
        <end position="72"/>
    </location>
</feature>
<protein>
    <submittedName>
        <fullName evidence="3">MerR family transcriptional regulator</fullName>
    </submittedName>
</protein>
<dbReference type="InterPro" id="IPR009061">
    <property type="entry name" value="DNA-bd_dom_put_sf"/>
</dbReference>
<dbReference type="EMBL" id="SMKU01000240">
    <property type="protein sequence ID" value="TDD74250.1"/>
    <property type="molecule type" value="Genomic_DNA"/>
</dbReference>
<dbReference type="OrthoDB" id="9802039at2"/>
<dbReference type="SMART" id="SM00422">
    <property type="entry name" value="HTH_MERR"/>
    <property type="match status" value="1"/>
</dbReference>
<gene>
    <name evidence="3" type="ORF">E1298_32880</name>
</gene>
<dbReference type="Pfam" id="PF13411">
    <property type="entry name" value="MerR_1"/>
    <property type="match status" value="1"/>
</dbReference>
<keyword evidence="4" id="KW-1185">Reference proteome</keyword>
<dbReference type="PROSITE" id="PS50937">
    <property type="entry name" value="HTH_MERR_2"/>
    <property type="match status" value="1"/>
</dbReference>
<dbReference type="PROSITE" id="PS00552">
    <property type="entry name" value="HTH_MERR_1"/>
    <property type="match status" value="1"/>
</dbReference>
<dbReference type="AlphaFoldDB" id="A0A4R5AQX2"/>
<dbReference type="Proteomes" id="UP000294513">
    <property type="component" value="Unassembled WGS sequence"/>
</dbReference>
<dbReference type="InterPro" id="IPR000551">
    <property type="entry name" value="MerR-type_HTH_dom"/>
</dbReference>
<dbReference type="RefSeq" id="WP_131900238.1">
    <property type="nucleotide sequence ID" value="NZ_SMKU01000240.1"/>
</dbReference>
<name>A0A4R5AQX2_9ACTN</name>
<evidence type="ECO:0000256" key="1">
    <source>
        <dbReference type="ARBA" id="ARBA00023125"/>
    </source>
</evidence>
<sequence>MGEQLTIGELAGRTGVAASALRYWEELGLLPAPARVCGQRRYPPSAVELVGVVLLLRGVGFTLREVKAFLASRPPSGDGWRELYQRKLAELDQRIAQAQVARTAIAHGLACRHQDIRECSTFASGVAAILAGSSLEEAHEKAHSH</sequence>
<reference evidence="3 4" key="1">
    <citation type="submission" date="2019-03" db="EMBL/GenBank/DDBJ databases">
        <title>Draft genome sequences of novel Actinobacteria.</title>
        <authorList>
            <person name="Sahin N."/>
            <person name="Ay H."/>
            <person name="Saygin H."/>
        </authorList>
    </citation>
    <scope>NUCLEOTIDE SEQUENCE [LARGE SCALE GENOMIC DNA]</scope>
    <source>
        <strain evidence="3 4">H3C3</strain>
    </source>
</reference>
<dbReference type="Gene3D" id="1.10.1660.10">
    <property type="match status" value="1"/>
</dbReference>
<organism evidence="3 4">
    <name type="scientific">Actinomadura rubrisoli</name>
    <dbReference type="NCBI Taxonomy" id="2530368"/>
    <lineage>
        <taxon>Bacteria</taxon>
        <taxon>Bacillati</taxon>
        <taxon>Actinomycetota</taxon>
        <taxon>Actinomycetes</taxon>
        <taxon>Streptosporangiales</taxon>
        <taxon>Thermomonosporaceae</taxon>
        <taxon>Actinomadura</taxon>
    </lineage>
</organism>
<keyword evidence="1" id="KW-0238">DNA-binding</keyword>
<dbReference type="PANTHER" id="PTHR30204:SF97">
    <property type="entry name" value="MERR FAMILY REGULATORY PROTEIN"/>
    <property type="match status" value="1"/>
</dbReference>
<evidence type="ECO:0000313" key="3">
    <source>
        <dbReference type="EMBL" id="TDD74250.1"/>
    </source>
</evidence>
<accession>A0A4R5AQX2</accession>
<evidence type="ECO:0000259" key="2">
    <source>
        <dbReference type="PROSITE" id="PS50937"/>
    </source>
</evidence>
<dbReference type="SUPFAM" id="SSF46955">
    <property type="entry name" value="Putative DNA-binding domain"/>
    <property type="match status" value="1"/>
</dbReference>
<evidence type="ECO:0000313" key="4">
    <source>
        <dbReference type="Proteomes" id="UP000294513"/>
    </source>
</evidence>
<dbReference type="PRINTS" id="PR00040">
    <property type="entry name" value="HTHMERR"/>
</dbReference>
<dbReference type="GO" id="GO:0003700">
    <property type="term" value="F:DNA-binding transcription factor activity"/>
    <property type="evidence" value="ECO:0007669"/>
    <property type="project" value="InterPro"/>
</dbReference>
<comment type="caution">
    <text evidence="3">The sequence shown here is derived from an EMBL/GenBank/DDBJ whole genome shotgun (WGS) entry which is preliminary data.</text>
</comment>
<dbReference type="PANTHER" id="PTHR30204">
    <property type="entry name" value="REDOX-CYCLING DRUG-SENSING TRANSCRIPTIONAL ACTIVATOR SOXR"/>
    <property type="match status" value="1"/>
</dbReference>